<evidence type="ECO:0000313" key="2">
    <source>
        <dbReference type="EMBL" id="REG32099.1"/>
    </source>
</evidence>
<keyword evidence="1" id="KW-0472">Membrane</keyword>
<name>A0ABX9K2L7_9BACT</name>
<evidence type="ECO:0000256" key="1">
    <source>
        <dbReference type="SAM" id="Phobius"/>
    </source>
</evidence>
<dbReference type="EMBL" id="QUMU01000005">
    <property type="protein sequence ID" value="REG32099.1"/>
    <property type="molecule type" value="Genomic_DNA"/>
</dbReference>
<keyword evidence="3" id="KW-1185">Reference proteome</keyword>
<accession>A0ABX9K2L7</accession>
<comment type="caution">
    <text evidence="2">The sequence shown here is derived from an EMBL/GenBank/DDBJ whole genome shotgun (WGS) entry which is preliminary data.</text>
</comment>
<protein>
    <recommendedName>
        <fullName evidence="4">RING-type E3 ubiquitin transferase</fullName>
    </recommendedName>
</protein>
<feature type="transmembrane region" description="Helical" evidence="1">
    <location>
        <begin position="99"/>
        <end position="118"/>
    </location>
</feature>
<dbReference type="Proteomes" id="UP000256345">
    <property type="component" value="Unassembled WGS sequence"/>
</dbReference>
<sequence length="122" mass="13421">MAHLLFIEQRDVAKLRANGAPTPEVEAFCQRLGLSLNRDPRGWRVEAQERIVAPGTTIHALGQARVDGKTVWLTTPEDSPESCFATQDPRAFSAQHRTLMRLGVALFVTGGALILLGVRNFN</sequence>
<dbReference type="RefSeq" id="WP_047859846.1">
    <property type="nucleotide sequence ID" value="NZ_CP011509.1"/>
</dbReference>
<keyword evidence="1" id="KW-0812">Transmembrane</keyword>
<gene>
    <name evidence="2" type="ORF">ATI61_105426</name>
</gene>
<reference evidence="2 3" key="1">
    <citation type="submission" date="2018-08" db="EMBL/GenBank/DDBJ databases">
        <title>Genomic Encyclopedia of Archaeal and Bacterial Type Strains, Phase II (KMG-II): from individual species to whole genera.</title>
        <authorList>
            <person name="Goeker M."/>
        </authorList>
    </citation>
    <scope>NUCLEOTIDE SEQUENCE [LARGE SCALE GENOMIC DNA]</scope>
    <source>
        <strain evidence="2 3">DSM 2261</strain>
    </source>
</reference>
<proteinExistence type="predicted"/>
<keyword evidence="1" id="KW-1133">Transmembrane helix</keyword>
<evidence type="ECO:0000313" key="3">
    <source>
        <dbReference type="Proteomes" id="UP000256345"/>
    </source>
</evidence>
<evidence type="ECO:0008006" key="4">
    <source>
        <dbReference type="Google" id="ProtNLM"/>
    </source>
</evidence>
<organism evidence="2 3">
    <name type="scientific">Archangium gephyra</name>
    <dbReference type="NCBI Taxonomy" id="48"/>
    <lineage>
        <taxon>Bacteria</taxon>
        <taxon>Pseudomonadati</taxon>
        <taxon>Myxococcota</taxon>
        <taxon>Myxococcia</taxon>
        <taxon>Myxococcales</taxon>
        <taxon>Cystobacterineae</taxon>
        <taxon>Archangiaceae</taxon>
        <taxon>Archangium</taxon>
    </lineage>
</organism>